<protein>
    <submittedName>
        <fullName evidence="1">Uncharacterized protein</fullName>
    </submittedName>
</protein>
<proteinExistence type="predicted"/>
<reference evidence="1" key="1">
    <citation type="submission" date="2014-11" db="EMBL/GenBank/DDBJ databases">
        <authorList>
            <person name="Amaro Gonzalez C."/>
        </authorList>
    </citation>
    <scope>NUCLEOTIDE SEQUENCE</scope>
</reference>
<evidence type="ECO:0000313" key="1">
    <source>
        <dbReference type="EMBL" id="JAH85677.1"/>
    </source>
</evidence>
<reference evidence="1" key="2">
    <citation type="journal article" date="2015" name="Fish Shellfish Immunol.">
        <title>Early steps in the European eel (Anguilla anguilla)-Vibrio vulnificus interaction in the gills: Role of the RtxA13 toxin.</title>
        <authorList>
            <person name="Callol A."/>
            <person name="Pajuelo D."/>
            <person name="Ebbesson L."/>
            <person name="Teles M."/>
            <person name="MacKenzie S."/>
            <person name="Amaro C."/>
        </authorList>
    </citation>
    <scope>NUCLEOTIDE SEQUENCE</scope>
</reference>
<name>A0A0E9W5N1_ANGAN</name>
<dbReference type="AlphaFoldDB" id="A0A0E9W5N1"/>
<dbReference type="EMBL" id="GBXM01022900">
    <property type="protein sequence ID" value="JAH85677.1"/>
    <property type="molecule type" value="Transcribed_RNA"/>
</dbReference>
<sequence>MVELLPLMGSELQSWSVNHVCCSFRSQWQTSVWYPRSTMLRGETC</sequence>
<accession>A0A0E9W5N1</accession>
<organism evidence="1">
    <name type="scientific">Anguilla anguilla</name>
    <name type="common">European freshwater eel</name>
    <name type="synonym">Muraena anguilla</name>
    <dbReference type="NCBI Taxonomy" id="7936"/>
    <lineage>
        <taxon>Eukaryota</taxon>
        <taxon>Metazoa</taxon>
        <taxon>Chordata</taxon>
        <taxon>Craniata</taxon>
        <taxon>Vertebrata</taxon>
        <taxon>Euteleostomi</taxon>
        <taxon>Actinopterygii</taxon>
        <taxon>Neopterygii</taxon>
        <taxon>Teleostei</taxon>
        <taxon>Anguilliformes</taxon>
        <taxon>Anguillidae</taxon>
        <taxon>Anguilla</taxon>
    </lineage>
</organism>